<dbReference type="Pfam" id="PF09135">
    <property type="entry name" value="Alb1"/>
    <property type="match status" value="1"/>
</dbReference>
<dbReference type="PANTHER" id="PTHR28280">
    <property type="entry name" value="SHUTTLING PRE-60S FACTOR ECM1"/>
    <property type="match status" value="1"/>
</dbReference>
<name>A0ABR4GNI1_9EURO</name>
<proteinExistence type="predicted"/>
<evidence type="ECO:0000256" key="7">
    <source>
        <dbReference type="SAM" id="MobiDB-lite"/>
    </source>
</evidence>
<evidence type="ECO:0000256" key="2">
    <source>
        <dbReference type="ARBA" id="ARBA00004496"/>
    </source>
</evidence>
<gene>
    <name evidence="8" type="ORF">BJX66DRAFT_151194</name>
</gene>
<organism evidence="8 9">
    <name type="scientific">Aspergillus keveii</name>
    <dbReference type="NCBI Taxonomy" id="714993"/>
    <lineage>
        <taxon>Eukaryota</taxon>
        <taxon>Fungi</taxon>
        <taxon>Dikarya</taxon>
        <taxon>Ascomycota</taxon>
        <taxon>Pezizomycotina</taxon>
        <taxon>Eurotiomycetes</taxon>
        <taxon>Eurotiomycetidae</taxon>
        <taxon>Eurotiales</taxon>
        <taxon>Aspergillaceae</taxon>
        <taxon>Aspergillus</taxon>
        <taxon>Aspergillus subgen. Nidulantes</taxon>
    </lineage>
</organism>
<dbReference type="InterPro" id="IPR022784">
    <property type="entry name" value="Ribosome_bgen_Alb1"/>
</dbReference>
<accession>A0ABR4GNI1</accession>
<protein>
    <submittedName>
        <fullName evidence="8">Alb1-domain-containing protein</fullName>
    </submittedName>
</protein>
<feature type="region of interest" description="Disordered" evidence="7">
    <location>
        <begin position="1"/>
        <end position="77"/>
    </location>
</feature>
<sequence length="168" mass="18431">MAKARPQSKHSRAARRAASPSVDLDKSLASLPRAEKTELHRESILSDRANAGVSKKSSKPKAKSRAQRLRQQKGMERAEAVLDQQEIKLAKSNNRAKAVKNRRADWTDLNVKAAKFDLLAAAENGDDDAMADASAAPVKSKRETRSTHVTQTPVVDEHAPIDEDDEIT</sequence>
<evidence type="ECO:0000256" key="3">
    <source>
        <dbReference type="ARBA" id="ARBA00022448"/>
    </source>
</evidence>
<evidence type="ECO:0000256" key="6">
    <source>
        <dbReference type="ARBA" id="ARBA00023242"/>
    </source>
</evidence>
<evidence type="ECO:0000256" key="4">
    <source>
        <dbReference type="ARBA" id="ARBA00022490"/>
    </source>
</evidence>
<dbReference type="PANTHER" id="PTHR28280:SF1">
    <property type="entry name" value="SHUTTLING PRE-60S FACTOR ECM1"/>
    <property type="match status" value="1"/>
</dbReference>
<feature type="compositionally biased region" description="Basic and acidic residues" evidence="7">
    <location>
        <begin position="33"/>
        <end position="45"/>
    </location>
</feature>
<keyword evidence="6" id="KW-0539">Nucleus</keyword>
<dbReference type="InterPro" id="IPR053278">
    <property type="entry name" value="Pre-60S_factor_ECM1"/>
</dbReference>
<evidence type="ECO:0000256" key="1">
    <source>
        <dbReference type="ARBA" id="ARBA00004123"/>
    </source>
</evidence>
<evidence type="ECO:0000256" key="5">
    <source>
        <dbReference type="ARBA" id="ARBA00022517"/>
    </source>
</evidence>
<keyword evidence="4" id="KW-0963">Cytoplasm</keyword>
<feature type="compositionally biased region" description="Basic residues" evidence="7">
    <location>
        <begin position="1"/>
        <end position="15"/>
    </location>
</feature>
<dbReference type="Proteomes" id="UP001610563">
    <property type="component" value="Unassembled WGS sequence"/>
</dbReference>
<keyword evidence="9" id="KW-1185">Reference proteome</keyword>
<comment type="caution">
    <text evidence="8">The sequence shown here is derived from an EMBL/GenBank/DDBJ whole genome shotgun (WGS) entry which is preliminary data.</text>
</comment>
<evidence type="ECO:0000313" key="8">
    <source>
        <dbReference type="EMBL" id="KAL2800634.1"/>
    </source>
</evidence>
<keyword evidence="3" id="KW-0813">Transport</keyword>
<comment type="subcellular location">
    <subcellularLocation>
        <location evidence="2">Cytoplasm</location>
    </subcellularLocation>
    <subcellularLocation>
        <location evidence="1">Nucleus</location>
    </subcellularLocation>
</comment>
<feature type="compositionally biased region" description="Basic residues" evidence="7">
    <location>
        <begin position="56"/>
        <end position="71"/>
    </location>
</feature>
<keyword evidence="5" id="KW-0690">Ribosome biogenesis</keyword>
<reference evidence="8 9" key="1">
    <citation type="submission" date="2024-07" db="EMBL/GenBank/DDBJ databases">
        <title>Section-level genome sequencing and comparative genomics of Aspergillus sections Usti and Cavernicolus.</title>
        <authorList>
            <consortium name="Lawrence Berkeley National Laboratory"/>
            <person name="Nybo J.L."/>
            <person name="Vesth T.C."/>
            <person name="Theobald S."/>
            <person name="Frisvad J.C."/>
            <person name="Larsen T.O."/>
            <person name="Kjaerboelling I."/>
            <person name="Rothschild-Mancinelli K."/>
            <person name="Lyhne E.K."/>
            <person name="Kogle M.E."/>
            <person name="Barry K."/>
            <person name="Clum A."/>
            <person name="Na H."/>
            <person name="Ledsgaard L."/>
            <person name="Lin J."/>
            <person name="Lipzen A."/>
            <person name="Kuo A."/>
            <person name="Riley R."/>
            <person name="Mondo S."/>
            <person name="Labutti K."/>
            <person name="Haridas S."/>
            <person name="Pangalinan J."/>
            <person name="Salamov A.A."/>
            <person name="Simmons B.A."/>
            <person name="Magnuson J.K."/>
            <person name="Chen J."/>
            <person name="Drula E."/>
            <person name="Henrissat B."/>
            <person name="Wiebenga A."/>
            <person name="Lubbers R.J."/>
            <person name="Gomes A.C."/>
            <person name="Makela M.R."/>
            <person name="Stajich J."/>
            <person name="Grigoriev I.V."/>
            <person name="Mortensen U.H."/>
            <person name="De Vries R.P."/>
            <person name="Baker S.E."/>
            <person name="Andersen M.R."/>
        </authorList>
    </citation>
    <scope>NUCLEOTIDE SEQUENCE [LARGE SCALE GENOMIC DNA]</scope>
    <source>
        <strain evidence="8 9">CBS 209.92</strain>
    </source>
</reference>
<dbReference type="EMBL" id="JBFTWV010000003">
    <property type="protein sequence ID" value="KAL2800634.1"/>
    <property type="molecule type" value="Genomic_DNA"/>
</dbReference>
<feature type="region of interest" description="Disordered" evidence="7">
    <location>
        <begin position="123"/>
        <end position="168"/>
    </location>
</feature>
<evidence type="ECO:0000313" key="9">
    <source>
        <dbReference type="Proteomes" id="UP001610563"/>
    </source>
</evidence>